<feature type="region of interest" description="Disordered" evidence="1">
    <location>
        <begin position="1"/>
        <end position="29"/>
    </location>
</feature>
<gene>
    <name evidence="2" type="ORF">EZS28_035496</name>
</gene>
<evidence type="ECO:0000313" key="2">
    <source>
        <dbReference type="EMBL" id="KAA6368977.1"/>
    </source>
</evidence>
<comment type="caution">
    <text evidence="2">The sequence shown here is derived from an EMBL/GenBank/DDBJ whole genome shotgun (WGS) entry which is preliminary data.</text>
</comment>
<accession>A0A5J4UEZ5</accession>
<feature type="region of interest" description="Disordered" evidence="1">
    <location>
        <begin position="153"/>
        <end position="182"/>
    </location>
</feature>
<evidence type="ECO:0000313" key="3">
    <source>
        <dbReference type="Proteomes" id="UP000324800"/>
    </source>
</evidence>
<protein>
    <submittedName>
        <fullName evidence="2">Uncharacterized protein</fullName>
    </submittedName>
</protein>
<sequence>MQREVKRAKSVGSKPKKVGRPSTQPQASDIYEYMQLKQKYKHKQQIIDSRQVRKVPQILYNIGQLENVNKKLPKDQYEKIINQIIEVDPSISRQEADAGIQGYKGGVRQKRHYGGYDPNDLIESNVEAQQMINQYLVPQQQQLTQQADADTNQNINDRYNQPSHDVSSKIQPSAPDPSIYDSEDERMEKFGGYNRWQEKPQNSFFNPFETDTDQLTDFATQTDSIQQNIAQEKQQNLEQKQLIQDNKQTNKDLQYIGGLDWGQKPVHPWYGKYPNEPHKVVDYNVTDQGALNARQRKVLLSKEDRLNMDRPKTHKVATKRIIASIKAQEQLKNKLRRKKK</sequence>
<proteinExistence type="predicted"/>
<evidence type="ECO:0000256" key="1">
    <source>
        <dbReference type="SAM" id="MobiDB-lite"/>
    </source>
</evidence>
<dbReference type="EMBL" id="SNRW01016818">
    <property type="protein sequence ID" value="KAA6368977.1"/>
    <property type="molecule type" value="Genomic_DNA"/>
</dbReference>
<feature type="compositionally biased region" description="Basic residues" evidence="1">
    <location>
        <begin position="8"/>
        <end position="19"/>
    </location>
</feature>
<dbReference type="AlphaFoldDB" id="A0A5J4UEZ5"/>
<organism evidence="2 3">
    <name type="scientific">Streblomastix strix</name>
    <dbReference type="NCBI Taxonomy" id="222440"/>
    <lineage>
        <taxon>Eukaryota</taxon>
        <taxon>Metamonada</taxon>
        <taxon>Preaxostyla</taxon>
        <taxon>Oxymonadida</taxon>
        <taxon>Streblomastigidae</taxon>
        <taxon>Streblomastix</taxon>
    </lineage>
</organism>
<name>A0A5J4UEZ5_9EUKA</name>
<reference evidence="2 3" key="1">
    <citation type="submission" date="2019-03" db="EMBL/GenBank/DDBJ databases">
        <title>Single cell metagenomics reveals metabolic interactions within the superorganism composed of flagellate Streblomastix strix and complex community of Bacteroidetes bacteria on its surface.</title>
        <authorList>
            <person name="Treitli S.C."/>
            <person name="Kolisko M."/>
            <person name="Husnik F."/>
            <person name="Keeling P."/>
            <person name="Hampl V."/>
        </authorList>
    </citation>
    <scope>NUCLEOTIDE SEQUENCE [LARGE SCALE GENOMIC DNA]</scope>
    <source>
        <strain evidence="2">ST1C</strain>
    </source>
</reference>
<feature type="compositionally biased region" description="Polar residues" evidence="1">
    <location>
        <begin position="154"/>
        <end position="171"/>
    </location>
</feature>
<dbReference type="Proteomes" id="UP000324800">
    <property type="component" value="Unassembled WGS sequence"/>
</dbReference>